<dbReference type="InterPro" id="IPR001356">
    <property type="entry name" value="HD"/>
</dbReference>
<dbReference type="PROSITE" id="PS00027">
    <property type="entry name" value="HOMEOBOX_1"/>
    <property type="match status" value="1"/>
</dbReference>
<evidence type="ECO:0000256" key="4">
    <source>
        <dbReference type="ARBA" id="ARBA00023155"/>
    </source>
</evidence>
<evidence type="ECO:0000256" key="6">
    <source>
        <dbReference type="ARBA" id="ARBA00038425"/>
    </source>
</evidence>
<evidence type="ECO:0000256" key="7">
    <source>
        <dbReference type="PROSITE-ProRule" id="PRU00108"/>
    </source>
</evidence>
<comment type="similarity">
    <text evidence="6">Belongs to the Msh homeobox family.</text>
</comment>
<dbReference type="PANTHER" id="PTHR24338">
    <property type="entry name" value="HOMEOBOX PROTEIN MSX"/>
    <property type="match status" value="1"/>
</dbReference>
<dbReference type="SUPFAM" id="SSF46689">
    <property type="entry name" value="Homeodomain-like"/>
    <property type="match status" value="1"/>
</dbReference>
<comment type="subcellular location">
    <subcellularLocation>
        <location evidence="1 7 8">Nucleus</location>
    </subcellularLocation>
</comment>
<dbReference type="SMART" id="SM00389">
    <property type="entry name" value="HOX"/>
    <property type="match status" value="1"/>
</dbReference>
<evidence type="ECO:0000256" key="5">
    <source>
        <dbReference type="ARBA" id="ARBA00023242"/>
    </source>
</evidence>
<feature type="compositionally biased region" description="Polar residues" evidence="9">
    <location>
        <begin position="163"/>
        <end position="173"/>
    </location>
</feature>
<feature type="region of interest" description="Disordered" evidence="9">
    <location>
        <begin position="148"/>
        <end position="195"/>
    </location>
</feature>
<dbReference type="InterPro" id="IPR009057">
    <property type="entry name" value="Homeodomain-like_sf"/>
</dbReference>
<dbReference type="InterPro" id="IPR050674">
    <property type="entry name" value="Msh_Homeobox_Regulators"/>
</dbReference>
<dbReference type="PANTHER" id="PTHR24338:SF0">
    <property type="entry name" value="MUSCLE SEGMENTATION HOMEOBOX"/>
    <property type="match status" value="1"/>
</dbReference>
<evidence type="ECO:0000256" key="1">
    <source>
        <dbReference type="ARBA" id="ARBA00004123"/>
    </source>
</evidence>
<keyword evidence="5 7" id="KW-0539">Nucleus</keyword>
<evidence type="ECO:0000259" key="10">
    <source>
        <dbReference type="PROSITE" id="PS50071"/>
    </source>
</evidence>
<dbReference type="Gene3D" id="1.10.10.60">
    <property type="entry name" value="Homeodomain-like"/>
    <property type="match status" value="1"/>
</dbReference>
<evidence type="ECO:0000256" key="3">
    <source>
        <dbReference type="ARBA" id="ARBA00023125"/>
    </source>
</evidence>
<feature type="DNA-binding region" description="Homeobox" evidence="7">
    <location>
        <begin position="70"/>
        <end position="109"/>
    </location>
</feature>
<keyword evidence="3 7" id="KW-0238">DNA-binding</keyword>
<keyword evidence="2" id="KW-0217">Developmental protein</keyword>
<evidence type="ECO:0000256" key="9">
    <source>
        <dbReference type="SAM" id="MobiDB-lite"/>
    </source>
</evidence>
<dbReference type="GO" id="GO:0003677">
    <property type="term" value="F:DNA binding"/>
    <property type="evidence" value="ECO:0007669"/>
    <property type="project" value="UniProtKB-UniRule"/>
</dbReference>
<proteinExistence type="inferred from homology"/>
<dbReference type="Proteomes" id="UP001626550">
    <property type="component" value="Unassembled WGS sequence"/>
</dbReference>
<name>A0ABD2Q7D2_9PLAT</name>
<dbReference type="InterPro" id="IPR017970">
    <property type="entry name" value="Homeobox_CS"/>
</dbReference>
<organism evidence="11 12">
    <name type="scientific">Cichlidogyrus casuarinus</name>
    <dbReference type="NCBI Taxonomy" id="1844966"/>
    <lineage>
        <taxon>Eukaryota</taxon>
        <taxon>Metazoa</taxon>
        <taxon>Spiralia</taxon>
        <taxon>Lophotrochozoa</taxon>
        <taxon>Platyhelminthes</taxon>
        <taxon>Monogenea</taxon>
        <taxon>Monopisthocotylea</taxon>
        <taxon>Dactylogyridea</taxon>
        <taxon>Ancyrocephalidae</taxon>
        <taxon>Cichlidogyrus</taxon>
    </lineage>
</organism>
<dbReference type="PROSITE" id="PS50071">
    <property type="entry name" value="HOMEOBOX_2"/>
    <property type="match status" value="1"/>
</dbReference>
<keyword evidence="4 7" id="KW-0371">Homeobox</keyword>
<dbReference type="EMBL" id="JBJKFK010000743">
    <property type="protein sequence ID" value="KAL3315479.1"/>
    <property type="molecule type" value="Genomic_DNA"/>
</dbReference>
<accession>A0ABD2Q7D2</accession>
<comment type="caution">
    <text evidence="11">The sequence shown here is derived from an EMBL/GenBank/DDBJ whole genome shotgun (WGS) entry which is preliminary data.</text>
</comment>
<dbReference type="Pfam" id="PF00046">
    <property type="entry name" value="Homeodomain"/>
    <property type="match status" value="1"/>
</dbReference>
<gene>
    <name evidence="11" type="ORF">Ciccas_005887</name>
</gene>
<evidence type="ECO:0000313" key="12">
    <source>
        <dbReference type="Proteomes" id="UP001626550"/>
    </source>
</evidence>
<evidence type="ECO:0000256" key="2">
    <source>
        <dbReference type="ARBA" id="ARBA00022473"/>
    </source>
</evidence>
<feature type="domain" description="Homeobox" evidence="10">
    <location>
        <begin position="68"/>
        <end position="108"/>
    </location>
</feature>
<reference evidence="11 12" key="1">
    <citation type="submission" date="2024-11" db="EMBL/GenBank/DDBJ databases">
        <title>Adaptive evolution of stress response genes in parasites aligns with host niche diversity.</title>
        <authorList>
            <person name="Hahn C."/>
            <person name="Resl P."/>
        </authorList>
    </citation>
    <scope>NUCLEOTIDE SEQUENCE [LARGE SCALE GENOMIC DNA]</scope>
    <source>
        <strain evidence="11">EGGRZ-B1_66</strain>
        <tissue evidence="11">Body</tissue>
    </source>
</reference>
<dbReference type="GO" id="GO:0005634">
    <property type="term" value="C:nucleus"/>
    <property type="evidence" value="ECO:0007669"/>
    <property type="project" value="UniProtKB-SubCell"/>
</dbReference>
<keyword evidence="12" id="KW-1185">Reference proteome</keyword>
<evidence type="ECO:0000256" key="8">
    <source>
        <dbReference type="RuleBase" id="RU000682"/>
    </source>
</evidence>
<dbReference type="CDD" id="cd00086">
    <property type="entry name" value="homeodomain"/>
    <property type="match status" value="1"/>
</dbReference>
<dbReference type="AlphaFoldDB" id="A0ABD2Q7D2"/>
<evidence type="ECO:0000313" key="11">
    <source>
        <dbReference type="EMBL" id="KAL3315479.1"/>
    </source>
</evidence>
<protein>
    <recommendedName>
        <fullName evidence="10">Homeobox domain-containing protein</fullName>
    </recommendedName>
</protein>
<sequence>MSECEMVAPASNADNSMGQKPSFSIDTLLAAVPNAYLQGSAPYGSTNPTENLGHPSRRSSFWLWSASFARSNIYPLPVKRAEFSTMLNLTETQVKIWFQNRRAKSKRLQEVEVDKYRINNPELEAAMALALGVNPSLIQNHGLANLGQSSSQAEARGEDIEQDNNSEGVTSFEMQDESSGDDSSSQKSPCKPESFIQTNPWFANIFEKALKMNSNESPAPVPPMLLPSPLSDAQPPVNFEPNVALVFMANLLQQAQTQQTTGKMNLLPELMKNNSLSLLDEQISSSDAKADL</sequence>